<gene>
    <name evidence="2" type="ORF">OL497_22960</name>
</gene>
<evidence type="ECO:0008006" key="4">
    <source>
        <dbReference type="Google" id="ProtNLM"/>
    </source>
</evidence>
<reference evidence="2 3" key="1">
    <citation type="submission" date="2022-10" db="EMBL/GenBank/DDBJ databases">
        <title>Chitinophaga nivalis PC15 sp. nov., isolated from Pyeongchang county, South Korea.</title>
        <authorList>
            <person name="Trinh H.N."/>
        </authorList>
    </citation>
    <scope>NUCLEOTIDE SEQUENCE [LARGE SCALE GENOMIC DNA]</scope>
    <source>
        <strain evidence="2 3">PC14</strain>
    </source>
</reference>
<sequence length="246" mass="25929">MIRKFIFSAAVLLAAAGTSYAQSNSFPSSGNVGIGTTSPSAKLQVIGQLKVENANNTHAQFGNYWPLYAISNWPNVGFNAYFDGGWKYGAGSAGNYAGSLALNPVTGDYTFYGSGTTGNAGSAFANIPLFVIKQNGNVTIGNPAAATYKLTVEGSIGATALNIKSAGAKQSVFNNDYKLPPLADVEKHILTNKSLPGIASNQTDIELGQANKILVQKVEELTLYIIQQQSDIKALQQKVSALGRKK</sequence>
<evidence type="ECO:0000256" key="1">
    <source>
        <dbReference type="SAM" id="SignalP"/>
    </source>
</evidence>
<dbReference type="Proteomes" id="UP001207742">
    <property type="component" value="Unassembled WGS sequence"/>
</dbReference>
<feature type="signal peptide" evidence="1">
    <location>
        <begin position="1"/>
        <end position="21"/>
    </location>
</feature>
<organism evidence="2 3">
    <name type="scientific">Chitinophaga nivalis</name>
    <dbReference type="NCBI Taxonomy" id="2991709"/>
    <lineage>
        <taxon>Bacteria</taxon>
        <taxon>Pseudomonadati</taxon>
        <taxon>Bacteroidota</taxon>
        <taxon>Chitinophagia</taxon>
        <taxon>Chitinophagales</taxon>
        <taxon>Chitinophagaceae</taxon>
        <taxon>Chitinophaga</taxon>
    </lineage>
</organism>
<keyword evidence="3" id="KW-1185">Reference proteome</keyword>
<comment type="caution">
    <text evidence="2">The sequence shown here is derived from an EMBL/GenBank/DDBJ whole genome shotgun (WGS) entry which is preliminary data.</text>
</comment>
<accession>A0ABT3IS11</accession>
<protein>
    <recommendedName>
        <fullName evidence="4">BZIP transcription factor</fullName>
    </recommendedName>
</protein>
<dbReference type="RefSeq" id="WP_264733592.1">
    <property type="nucleotide sequence ID" value="NZ_JAPDNR010000001.1"/>
</dbReference>
<name>A0ABT3IS11_9BACT</name>
<evidence type="ECO:0000313" key="2">
    <source>
        <dbReference type="EMBL" id="MCW3486777.1"/>
    </source>
</evidence>
<feature type="chain" id="PRO_5045878788" description="BZIP transcription factor" evidence="1">
    <location>
        <begin position="22"/>
        <end position="246"/>
    </location>
</feature>
<dbReference type="EMBL" id="JAPDNS010000002">
    <property type="protein sequence ID" value="MCW3486777.1"/>
    <property type="molecule type" value="Genomic_DNA"/>
</dbReference>
<keyword evidence="1" id="KW-0732">Signal</keyword>
<evidence type="ECO:0000313" key="3">
    <source>
        <dbReference type="Proteomes" id="UP001207742"/>
    </source>
</evidence>
<proteinExistence type="predicted"/>